<organism evidence="2 3">
    <name type="scientific">Kutzneria buriramensis</name>
    <dbReference type="NCBI Taxonomy" id="1045776"/>
    <lineage>
        <taxon>Bacteria</taxon>
        <taxon>Bacillati</taxon>
        <taxon>Actinomycetota</taxon>
        <taxon>Actinomycetes</taxon>
        <taxon>Pseudonocardiales</taxon>
        <taxon>Pseudonocardiaceae</taxon>
        <taxon>Kutzneria</taxon>
    </lineage>
</organism>
<proteinExistence type="predicted"/>
<dbReference type="AlphaFoldDB" id="A0A3E0IB67"/>
<dbReference type="Proteomes" id="UP000256269">
    <property type="component" value="Unassembled WGS sequence"/>
</dbReference>
<keyword evidence="1" id="KW-0472">Membrane</keyword>
<evidence type="ECO:0008006" key="4">
    <source>
        <dbReference type="Google" id="ProtNLM"/>
    </source>
</evidence>
<evidence type="ECO:0000256" key="1">
    <source>
        <dbReference type="SAM" id="Phobius"/>
    </source>
</evidence>
<protein>
    <recommendedName>
        <fullName evidence="4">PH (Pleckstrin Homology) domain-containing protein</fullName>
    </recommendedName>
</protein>
<reference evidence="2 3" key="1">
    <citation type="submission" date="2018-08" db="EMBL/GenBank/DDBJ databases">
        <title>Genomic Encyclopedia of Archaeal and Bacterial Type Strains, Phase II (KMG-II): from individual species to whole genera.</title>
        <authorList>
            <person name="Goeker M."/>
        </authorList>
    </citation>
    <scope>NUCLEOTIDE SEQUENCE [LARGE SCALE GENOMIC DNA]</scope>
    <source>
        <strain evidence="2 3">DSM 45791</strain>
    </source>
</reference>
<name>A0A3E0IB67_9PSEU</name>
<dbReference type="RefSeq" id="WP_116172319.1">
    <property type="nucleotide sequence ID" value="NZ_CP144375.1"/>
</dbReference>
<dbReference type="EMBL" id="QUNO01000001">
    <property type="protein sequence ID" value="REH55395.1"/>
    <property type="molecule type" value="Genomic_DNA"/>
</dbReference>
<accession>A0A3E0IB67</accession>
<keyword evidence="1" id="KW-1133">Transmembrane helix</keyword>
<evidence type="ECO:0000313" key="3">
    <source>
        <dbReference type="Proteomes" id="UP000256269"/>
    </source>
</evidence>
<sequence length="140" mass="14987">MRGIHERLLTETLVPELAPGERLELLGQASVSTTSMREQIGIAVATAVLTGGMMAGTVAPSTIYLALTDHRLLLVQPGVTLRRSKVIASIPRRLIMLSGLKRGPLKVRFKLAVDGEPLVINVAFIFAKADGMRFAEALAG</sequence>
<evidence type="ECO:0000313" key="2">
    <source>
        <dbReference type="EMBL" id="REH55395.1"/>
    </source>
</evidence>
<dbReference type="OrthoDB" id="4194661at2"/>
<keyword evidence="3" id="KW-1185">Reference proteome</keyword>
<comment type="caution">
    <text evidence="2">The sequence shown here is derived from an EMBL/GenBank/DDBJ whole genome shotgun (WGS) entry which is preliminary data.</text>
</comment>
<gene>
    <name evidence="2" type="ORF">BCF44_101415</name>
</gene>
<keyword evidence="1" id="KW-0812">Transmembrane</keyword>
<feature type="transmembrane region" description="Helical" evidence="1">
    <location>
        <begin position="40"/>
        <end position="67"/>
    </location>
</feature>